<sequence>MQEPNDTIDLTNNGSDSDDAVPPLPPSSQPWIRARDSAVPSWSRGTASSPINVIELTDSDSDELPVSPFTKGALSRGLMGPKGKMATPASLTPTKRKLGPSTGSKKDMPLTKKARSDPSGGASTGNTKGKQKAKPPVGYVNKRGTNMSSQMVTGLLESHLDSSAVAHQGFSFEEWTLFKNRFNLCSKCLRFFYEPEGIQHVCV</sequence>
<evidence type="ECO:0000256" key="1">
    <source>
        <dbReference type="SAM" id="MobiDB-lite"/>
    </source>
</evidence>
<feature type="region of interest" description="Disordered" evidence="1">
    <location>
        <begin position="1"/>
        <end position="144"/>
    </location>
</feature>
<dbReference type="EMBL" id="JBBXMP010000009">
    <property type="protein sequence ID" value="KAL0070082.1"/>
    <property type="molecule type" value="Genomic_DNA"/>
</dbReference>
<name>A0ABR3A7X7_9AGAR</name>
<gene>
    <name evidence="2" type="ORF">AAF712_002979</name>
</gene>
<reference evidence="2 3" key="1">
    <citation type="submission" date="2024-05" db="EMBL/GenBank/DDBJ databases">
        <title>A draft genome resource for the thread blight pathogen Marasmius tenuissimus strain MS-2.</title>
        <authorList>
            <person name="Yulfo-Soto G.E."/>
            <person name="Baruah I.K."/>
            <person name="Amoako-Attah I."/>
            <person name="Bukari Y."/>
            <person name="Meinhardt L.W."/>
            <person name="Bailey B.A."/>
            <person name="Cohen S.P."/>
        </authorList>
    </citation>
    <scope>NUCLEOTIDE SEQUENCE [LARGE SCALE GENOMIC DNA]</scope>
    <source>
        <strain evidence="2 3">MS-2</strain>
    </source>
</reference>
<dbReference type="Proteomes" id="UP001437256">
    <property type="component" value="Unassembled WGS sequence"/>
</dbReference>
<evidence type="ECO:0000313" key="2">
    <source>
        <dbReference type="EMBL" id="KAL0070082.1"/>
    </source>
</evidence>
<proteinExistence type="predicted"/>
<evidence type="ECO:0000313" key="3">
    <source>
        <dbReference type="Proteomes" id="UP001437256"/>
    </source>
</evidence>
<comment type="caution">
    <text evidence="2">The sequence shown here is derived from an EMBL/GenBank/DDBJ whole genome shotgun (WGS) entry which is preliminary data.</text>
</comment>
<keyword evidence="3" id="KW-1185">Reference proteome</keyword>
<protein>
    <submittedName>
        <fullName evidence="2">Uncharacterized protein</fullName>
    </submittedName>
</protein>
<feature type="compositionally biased region" description="Polar residues" evidence="1">
    <location>
        <begin position="1"/>
        <end position="15"/>
    </location>
</feature>
<feature type="compositionally biased region" description="Basic and acidic residues" evidence="1">
    <location>
        <begin position="104"/>
        <end position="116"/>
    </location>
</feature>
<organism evidence="2 3">
    <name type="scientific">Marasmius tenuissimus</name>
    <dbReference type="NCBI Taxonomy" id="585030"/>
    <lineage>
        <taxon>Eukaryota</taxon>
        <taxon>Fungi</taxon>
        <taxon>Dikarya</taxon>
        <taxon>Basidiomycota</taxon>
        <taxon>Agaricomycotina</taxon>
        <taxon>Agaricomycetes</taxon>
        <taxon>Agaricomycetidae</taxon>
        <taxon>Agaricales</taxon>
        <taxon>Marasmiineae</taxon>
        <taxon>Marasmiaceae</taxon>
        <taxon>Marasmius</taxon>
    </lineage>
</organism>
<accession>A0ABR3A7X7</accession>